<dbReference type="GO" id="GO:0030145">
    <property type="term" value="F:manganese ion binding"/>
    <property type="evidence" value="ECO:0007669"/>
    <property type="project" value="TreeGrafter"/>
</dbReference>
<comment type="similarity">
    <text evidence="6">Belongs to the mannonate dehydratase family.</text>
</comment>
<dbReference type="PANTHER" id="PTHR30387:SF2">
    <property type="entry name" value="MANNONATE DEHYDRATASE"/>
    <property type="match status" value="1"/>
</dbReference>
<dbReference type="GO" id="GO:0042840">
    <property type="term" value="P:D-glucuronate catabolic process"/>
    <property type="evidence" value="ECO:0007669"/>
    <property type="project" value="TreeGrafter"/>
</dbReference>
<reference evidence="11 12" key="1">
    <citation type="submission" date="2018-10" db="EMBL/GenBank/DDBJ databases">
        <title>Ulvibacterium marinum gen. nov., sp. nov., a novel marine bacterium of the family Flavobacteriaceae, isolated from a culture of the green alga Ulva prolifera.</title>
        <authorList>
            <person name="Zhang Z."/>
        </authorList>
    </citation>
    <scope>NUCLEOTIDE SEQUENCE [LARGE SCALE GENOMIC DNA]</scope>
    <source>
        <strain evidence="11 12">CCMM003</strain>
    </source>
</reference>
<dbReference type="GO" id="GO:0008927">
    <property type="term" value="F:mannonate dehydratase activity"/>
    <property type="evidence" value="ECO:0007669"/>
    <property type="project" value="UniProtKB-EC"/>
</dbReference>
<comment type="function">
    <text evidence="4">Catalyzes the dehydration of D-mannonate.</text>
</comment>
<comment type="catalytic activity">
    <reaction evidence="1">
        <text>D-mannonate = 2-dehydro-3-deoxy-D-gluconate + H2O</text>
        <dbReference type="Rhea" id="RHEA:20097"/>
        <dbReference type="ChEBI" id="CHEBI:15377"/>
        <dbReference type="ChEBI" id="CHEBI:17767"/>
        <dbReference type="ChEBI" id="CHEBI:57990"/>
        <dbReference type="EC" id="4.2.1.8"/>
    </reaction>
</comment>
<evidence type="ECO:0000256" key="3">
    <source>
        <dbReference type="ARBA" id="ARBA00001954"/>
    </source>
</evidence>
<dbReference type="Pfam" id="PF03786">
    <property type="entry name" value="UxuA"/>
    <property type="match status" value="1"/>
</dbReference>
<dbReference type="RefSeq" id="WP_120713829.1">
    <property type="nucleotide sequence ID" value="NZ_CANMKH010000003.1"/>
</dbReference>
<dbReference type="AlphaFoldDB" id="A0A3B0BZR7"/>
<evidence type="ECO:0000256" key="7">
    <source>
        <dbReference type="ARBA" id="ARBA00012927"/>
    </source>
</evidence>
<dbReference type="EMBL" id="RBCJ01000005">
    <property type="protein sequence ID" value="RKN77931.1"/>
    <property type="molecule type" value="Genomic_DNA"/>
</dbReference>
<dbReference type="UniPathway" id="UPA00246"/>
<comment type="cofactor">
    <cofactor evidence="3">
        <name>Fe(2+)</name>
        <dbReference type="ChEBI" id="CHEBI:29033"/>
    </cofactor>
</comment>
<comment type="caution">
    <text evidence="11">The sequence shown here is derived from an EMBL/GenBank/DDBJ whole genome shotgun (WGS) entry which is preliminary data.</text>
</comment>
<evidence type="ECO:0000256" key="1">
    <source>
        <dbReference type="ARBA" id="ARBA00001794"/>
    </source>
</evidence>
<dbReference type="Gene3D" id="3.20.20.150">
    <property type="entry name" value="Divalent-metal-dependent TIM barrel enzymes"/>
    <property type="match status" value="1"/>
</dbReference>
<dbReference type="EC" id="4.2.1.8" evidence="7"/>
<name>A0A3B0BZR7_9FLAO</name>
<evidence type="ECO:0000256" key="9">
    <source>
        <dbReference type="ARBA" id="ARBA00023211"/>
    </source>
</evidence>
<accession>A0A3B0BZR7</accession>
<dbReference type="Proteomes" id="UP000276603">
    <property type="component" value="Unassembled WGS sequence"/>
</dbReference>
<evidence type="ECO:0000256" key="5">
    <source>
        <dbReference type="ARBA" id="ARBA00004892"/>
    </source>
</evidence>
<dbReference type="GO" id="GO:0008198">
    <property type="term" value="F:ferrous iron binding"/>
    <property type="evidence" value="ECO:0007669"/>
    <property type="project" value="TreeGrafter"/>
</dbReference>
<comment type="pathway">
    <text evidence="5">Carbohydrate metabolism; pentose and glucuronate interconversion.</text>
</comment>
<evidence type="ECO:0000256" key="2">
    <source>
        <dbReference type="ARBA" id="ARBA00001936"/>
    </source>
</evidence>
<keyword evidence="12" id="KW-1185">Reference proteome</keyword>
<keyword evidence="10" id="KW-0456">Lyase</keyword>
<dbReference type="InterPro" id="IPR036237">
    <property type="entry name" value="Xyl_isomerase-like_sf"/>
</dbReference>
<gene>
    <name evidence="11" type="ORF">D7Z94_22175</name>
</gene>
<dbReference type="PANTHER" id="PTHR30387">
    <property type="entry name" value="MANNONATE DEHYDRATASE"/>
    <property type="match status" value="1"/>
</dbReference>
<evidence type="ECO:0000256" key="8">
    <source>
        <dbReference type="ARBA" id="ARBA00023004"/>
    </source>
</evidence>
<organism evidence="11 12">
    <name type="scientific">Ulvibacterium marinum</name>
    <dbReference type="NCBI Taxonomy" id="2419782"/>
    <lineage>
        <taxon>Bacteria</taxon>
        <taxon>Pseudomonadati</taxon>
        <taxon>Bacteroidota</taxon>
        <taxon>Flavobacteriia</taxon>
        <taxon>Flavobacteriales</taxon>
        <taxon>Flavobacteriaceae</taxon>
        <taxon>Ulvibacterium</taxon>
    </lineage>
</organism>
<keyword evidence="9" id="KW-0464">Manganese</keyword>
<evidence type="ECO:0000256" key="6">
    <source>
        <dbReference type="ARBA" id="ARBA00007389"/>
    </source>
</evidence>
<evidence type="ECO:0000313" key="12">
    <source>
        <dbReference type="Proteomes" id="UP000276603"/>
    </source>
</evidence>
<sequence length="391" mass="43920">MEELKNVDRRKALSTILKGGLGATALGSIGSLSAACKQTEKKESKVEEDLKEKKPILYKVGCQHGGTGRKNLEFLARYGVFNMDGGSPKFIEGVGWDLDDSMRKREACEKYGIKLDAYHLPLSSAGIEKISTPNIMLGKSPARDREIELIQQMITVASKTGVKVLNYNTIIHVILRTGDTLDTSRGNTYYRSWNLEEALTKNEGLTIAGKVDIDEMYERITYFLNRVIPVAEEYNVKLANHIADPPAPVGYRGITRWNSPDVFEGIKRFAQLYDSPSHGFNLCLGSTAEGLQEPRTEILPIIKWVGERKQIFNIHLRNIKGKYNDFQEVYPDNGDMDFGEILVALRDVGYDAMVMPDHIPRHEDPAAYLQGHAYAFGYIKALMHAIEMGYH</sequence>
<proteinExistence type="inferred from homology"/>
<comment type="cofactor">
    <cofactor evidence="2">
        <name>Mn(2+)</name>
        <dbReference type="ChEBI" id="CHEBI:29035"/>
    </cofactor>
</comment>
<protein>
    <recommendedName>
        <fullName evidence="7">mannonate dehydratase</fullName>
        <ecNumber evidence="7">4.2.1.8</ecNumber>
    </recommendedName>
</protein>
<dbReference type="InterPro" id="IPR004628">
    <property type="entry name" value="Man_deHydtase"/>
</dbReference>
<evidence type="ECO:0000256" key="10">
    <source>
        <dbReference type="ARBA" id="ARBA00023239"/>
    </source>
</evidence>
<dbReference type="OrthoDB" id="9780250at2"/>
<evidence type="ECO:0000256" key="4">
    <source>
        <dbReference type="ARBA" id="ARBA00002713"/>
    </source>
</evidence>
<dbReference type="SUPFAM" id="SSF51658">
    <property type="entry name" value="Xylose isomerase-like"/>
    <property type="match status" value="1"/>
</dbReference>
<evidence type="ECO:0000313" key="11">
    <source>
        <dbReference type="EMBL" id="RKN77931.1"/>
    </source>
</evidence>
<keyword evidence="8" id="KW-0408">Iron</keyword>